<dbReference type="InterPro" id="IPR010730">
    <property type="entry name" value="HET"/>
</dbReference>
<dbReference type="SUPFAM" id="SSF56112">
    <property type="entry name" value="Protein kinase-like (PK-like)"/>
    <property type="match status" value="1"/>
</dbReference>
<evidence type="ECO:0000259" key="1">
    <source>
        <dbReference type="PROSITE" id="PS50011"/>
    </source>
</evidence>
<dbReference type="Pfam" id="PF00069">
    <property type="entry name" value="Pkinase"/>
    <property type="match status" value="1"/>
</dbReference>
<name>A0ABR1P8A4_DIAER</name>
<dbReference type="InterPro" id="IPR000719">
    <property type="entry name" value="Prot_kinase_dom"/>
</dbReference>
<proteinExistence type="predicted"/>
<dbReference type="InterPro" id="IPR011009">
    <property type="entry name" value="Kinase-like_dom_sf"/>
</dbReference>
<protein>
    <recommendedName>
        <fullName evidence="1">Protein kinase domain-containing protein</fullName>
    </recommendedName>
</protein>
<reference evidence="2 3" key="1">
    <citation type="submission" date="2024-02" db="EMBL/GenBank/DDBJ databases">
        <title>De novo assembly and annotation of 12 fungi associated with fruit tree decline syndrome in Ontario, Canada.</title>
        <authorList>
            <person name="Sulman M."/>
            <person name="Ellouze W."/>
            <person name="Ilyukhin E."/>
        </authorList>
    </citation>
    <scope>NUCLEOTIDE SEQUENCE [LARGE SCALE GENOMIC DNA]</scope>
    <source>
        <strain evidence="2 3">M169</strain>
    </source>
</reference>
<dbReference type="Gene3D" id="3.30.200.20">
    <property type="entry name" value="Phosphorylase Kinase, domain 1"/>
    <property type="match status" value="1"/>
</dbReference>
<dbReference type="SMART" id="SM00220">
    <property type="entry name" value="S_TKc"/>
    <property type="match status" value="1"/>
</dbReference>
<sequence length="1032" mass="118090">MAIVTSRYIRDRCIEEFKERKDSLRNPSYLPRNASHQVMREDDNVKATIEKYVRPSTIEEENNLLEYAHKNPHVFLTLASSRLAKKIKTLWEAQVKDCHLPVRLQYDEKTGRRQMVSVVNPADEANLSPNAFVEGDDEEDVSKWDLADLTHFVTEQWRFYAVIFDVRRFLYADLSDKRPLPFIEMSTGPAGSGNFGKVFKVGLRREHVVPNHTQFQYLRLIQVPGNSKQVLEVAVKQLQRVNGASDEELLNFFEKEANTLKTMRTLADPHLIQAIAVYERGSERCIVFPWAPNGNLRQLWLGDTNPFTQEARRWAWDQILGLTRGLARLHETNTRHGDLKPENILRFKGSSGSALGPLVIADVGIAKYHAFETEVRKNKNEATTNRTGTQRYTPPEIEVPEKDDNGKLRLISRKYDSWSLGCVLLEFITWLRRGRSGLAKLDTERRRDTKPDVDRYWEQYGNDAPILHPGVSGFIRELLADPRLPAALRDLLALVKKHLLVPSLKRRSYIATFLESLEGVSENCSTTPSYLWDDAVEALTESREPTAEVARVDTFPISQQFSLLKSFVHHCDRRHDCMKPRDRSMLPTESPTRLIDVGTDNKEPIRLLKTNQNEQYRYIALSHCWGQMSDYQRFCTFESNLEQRMANIPYDKMPATFRDAVRVTRALGVRYLWIDSLCIIQKDAADWITESGKMEDVFNNAYCTIAASSASSSLEGFLCPRPSRDTIRLATSSGPFYLAEAIDDFATDVEQSILSSRGWVFQERALSRRTIFFTSTQLYWECGDGVICETLAQLRNPQSHFLGDSNFPLFALQFYKDERTRLLQHFYTTYSALALSRESDRPQAIAGLQRRIARVFNSEVDHGVFWRWPARTLLWCAAQPGSLASIRYDDEGAKPPSWSWMAYSGRIAFLDIDFGGVEWTKYGRGPPDGPDWALQVKARELRVDSAVLKERAVLDTESLGALDDSWRCVVLGKEIMGGDGNHDAYYVLLIRPITRHSSSMRPDQLEEYYERVGVATLSGSNLLAEEKPIFLV</sequence>
<accession>A0ABR1P8A4</accession>
<dbReference type="Pfam" id="PF06985">
    <property type="entry name" value="HET"/>
    <property type="match status" value="1"/>
</dbReference>
<dbReference type="Proteomes" id="UP001430848">
    <property type="component" value="Unassembled WGS sequence"/>
</dbReference>
<dbReference type="PROSITE" id="PS50011">
    <property type="entry name" value="PROTEIN_KINASE_DOM"/>
    <property type="match status" value="1"/>
</dbReference>
<dbReference type="CDD" id="cd00180">
    <property type="entry name" value="PKc"/>
    <property type="match status" value="1"/>
</dbReference>
<organism evidence="2 3">
    <name type="scientific">Diaporthe eres</name>
    <name type="common">Phomopsis oblonga</name>
    <dbReference type="NCBI Taxonomy" id="83184"/>
    <lineage>
        <taxon>Eukaryota</taxon>
        <taxon>Fungi</taxon>
        <taxon>Dikarya</taxon>
        <taxon>Ascomycota</taxon>
        <taxon>Pezizomycotina</taxon>
        <taxon>Sordariomycetes</taxon>
        <taxon>Sordariomycetidae</taxon>
        <taxon>Diaporthales</taxon>
        <taxon>Diaporthaceae</taxon>
        <taxon>Diaporthe</taxon>
        <taxon>Diaporthe eres species complex</taxon>
    </lineage>
</organism>
<keyword evidence="3" id="KW-1185">Reference proteome</keyword>
<gene>
    <name evidence="2" type="ORF">SLS63_006434</name>
</gene>
<evidence type="ECO:0000313" key="2">
    <source>
        <dbReference type="EMBL" id="KAK7728826.1"/>
    </source>
</evidence>
<dbReference type="Gene3D" id="1.10.510.10">
    <property type="entry name" value="Transferase(Phosphotransferase) domain 1"/>
    <property type="match status" value="1"/>
</dbReference>
<feature type="domain" description="Protein kinase" evidence="1">
    <location>
        <begin position="184"/>
        <end position="501"/>
    </location>
</feature>
<dbReference type="PANTHER" id="PTHR33112:SF10">
    <property type="entry name" value="TOL"/>
    <property type="match status" value="1"/>
</dbReference>
<dbReference type="EMBL" id="JAKNSF020000031">
    <property type="protein sequence ID" value="KAK7728826.1"/>
    <property type="molecule type" value="Genomic_DNA"/>
</dbReference>
<dbReference type="PANTHER" id="PTHR33112">
    <property type="entry name" value="DOMAIN PROTEIN, PUTATIVE-RELATED"/>
    <property type="match status" value="1"/>
</dbReference>
<comment type="caution">
    <text evidence="2">The sequence shown here is derived from an EMBL/GenBank/DDBJ whole genome shotgun (WGS) entry which is preliminary data.</text>
</comment>
<evidence type="ECO:0000313" key="3">
    <source>
        <dbReference type="Proteomes" id="UP001430848"/>
    </source>
</evidence>